<dbReference type="GO" id="GO:0005886">
    <property type="term" value="C:plasma membrane"/>
    <property type="evidence" value="ECO:0007669"/>
    <property type="project" value="TreeGrafter"/>
</dbReference>
<evidence type="ECO:0000256" key="2">
    <source>
        <dbReference type="SAM" id="Phobius"/>
    </source>
</evidence>
<comment type="caution">
    <text evidence="3">The sequence shown here is derived from an EMBL/GenBank/DDBJ whole genome shotgun (WGS) entry which is preliminary data.</text>
</comment>
<evidence type="ECO:0000313" key="3">
    <source>
        <dbReference type="EMBL" id="KAK9949134.1"/>
    </source>
</evidence>
<evidence type="ECO:0000313" key="4">
    <source>
        <dbReference type="Proteomes" id="UP001457282"/>
    </source>
</evidence>
<keyword evidence="1" id="KW-0460">Magnesium</keyword>
<evidence type="ECO:0000256" key="1">
    <source>
        <dbReference type="ARBA" id="ARBA00022842"/>
    </source>
</evidence>
<keyword evidence="2" id="KW-0812">Transmembrane</keyword>
<feature type="transmembrane region" description="Helical" evidence="2">
    <location>
        <begin position="60"/>
        <end position="87"/>
    </location>
</feature>
<proteinExistence type="predicted"/>
<name>A0AAW1YKJ5_RUBAR</name>
<dbReference type="AlphaFoldDB" id="A0AAW1YKJ5"/>
<dbReference type="SUPFAM" id="SSF81665">
    <property type="entry name" value="Calcium ATPase, transmembrane domain M"/>
    <property type="match status" value="1"/>
</dbReference>
<dbReference type="InterPro" id="IPR023298">
    <property type="entry name" value="ATPase_P-typ_TM_dom_sf"/>
</dbReference>
<keyword evidence="4" id="KW-1185">Reference proteome</keyword>
<protein>
    <submittedName>
        <fullName evidence="3">Uncharacterized protein</fullName>
    </submittedName>
</protein>
<gene>
    <name evidence="3" type="ORF">M0R45_004674</name>
</gene>
<dbReference type="PANTHER" id="PTHR24093">
    <property type="entry name" value="CATION TRANSPORTING ATPASE"/>
    <property type="match status" value="1"/>
</dbReference>
<dbReference type="GO" id="GO:0005388">
    <property type="term" value="F:P-type calcium transporter activity"/>
    <property type="evidence" value="ECO:0007669"/>
    <property type="project" value="TreeGrafter"/>
</dbReference>
<organism evidence="3 4">
    <name type="scientific">Rubus argutus</name>
    <name type="common">Southern blackberry</name>
    <dbReference type="NCBI Taxonomy" id="59490"/>
    <lineage>
        <taxon>Eukaryota</taxon>
        <taxon>Viridiplantae</taxon>
        <taxon>Streptophyta</taxon>
        <taxon>Embryophyta</taxon>
        <taxon>Tracheophyta</taxon>
        <taxon>Spermatophyta</taxon>
        <taxon>Magnoliopsida</taxon>
        <taxon>eudicotyledons</taxon>
        <taxon>Gunneridae</taxon>
        <taxon>Pentapetalae</taxon>
        <taxon>rosids</taxon>
        <taxon>fabids</taxon>
        <taxon>Rosales</taxon>
        <taxon>Rosaceae</taxon>
        <taxon>Rosoideae</taxon>
        <taxon>Rosoideae incertae sedis</taxon>
        <taxon>Rubus</taxon>
    </lineage>
</organism>
<keyword evidence="2" id="KW-1133">Transmembrane helix</keyword>
<dbReference type="Gene3D" id="1.20.1110.10">
    <property type="entry name" value="Calcium-transporting ATPase, transmembrane domain"/>
    <property type="match status" value="1"/>
</dbReference>
<keyword evidence="2" id="KW-0472">Membrane</keyword>
<dbReference type="PANTHER" id="PTHR24093:SF474">
    <property type="entry name" value="CALCIUM-TRANSPORTING ATPASE 2, PLASMA MEMBRANE-TYPE"/>
    <property type="match status" value="1"/>
</dbReference>
<dbReference type="Proteomes" id="UP001457282">
    <property type="component" value="Unassembled WGS sequence"/>
</dbReference>
<reference evidence="3 4" key="1">
    <citation type="journal article" date="2023" name="G3 (Bethesda)">
        <title>A chromosome-length genome assembly and annotation of blackberry (Rubus argutus, cv. 'Hillquist').</title>
        <authorList>
            <person name="Bruna T."/>
            <person name="Aryal R."/>
            <person name="Dudchenko O."/>
            <person name="Sargent D.J."/>
            <person name="Mead D."/>
            <person name="Buti M."/>
            <person name="Cavallini A."/>
            <person name="Hytonen T."/>
            <person name="Andres J."/>
            <person name="Pham M."/>
            <person name="Weisz D."/>
            <person name="Mascagni F."/>
            <person name="Usai G."/>
            <person name="Natali L."/>
            <person name="Bassil N."/>
            <person name="Fernandez G.E."/>
            <person name="Lomsadze A."/>
            <person name="Armour M."/>
            <person name="Olukolu B."/>
            <person name="Poorten T."/>
            <person name="Britton C."/>
            <person name="Davik J."/>
            <person name="Ashrafi H."/>
            <person name="Aiden E.L."/>
            <person name="Borodovsky M."/>
            <person name="Worthington M."/>
        </authorList>
    </citation>
    <scope>NUCLEOTIDE SEQUENCE [LARGE SCALE GENOMIC DNA]</scope>
    <source>
        <strain evidence="3">PI 553951</strain>
    </source>
</reference>
<accession>A0AAW1YKJ5</accession>
<sequence length="93" mass="10099">MRTQWGKLMATLSEGGDDETPLQVKLNGVQTIIGLFSRKTARRDHTGAGMEMMQCNCWSVFAVAVTIVVVAVPEGLPLAVTLSLAFAMKKMNE</sequence>
<dbReference type="EMBL" id="JBEDUW010000001">
    <property type="protein sequence ID" value="KAK9949134.1"/>
    <property type="molecule type" value="Genomic_DNA"/>
</dbReference>